<dbReference type="Gene3D" id="3.30.497.10">
    <property type="entry name" value="Antithrombin, subunit I, domain 2"/>
    <property type="match status" value="1"/>
</dbReference>
<proteinExistence type="inferred from homology"/>
<organism evidence="4 5">
    <name type="scientific">Bifidobacterium leontopitheci</name>
    <dbReference type="NCBI Taxonomy" id="2650774"/>
    <lineage>
        <taxon>Bacteria</taxon>
        <taxon>Bacillati</taxon>
        <taxon>Actinomycetota</taxon>
        <taxon>Actinomycetes</taxon>
        <taxon>Bifidobacteriales</taxon>
        <taxon>Bifidobacteriaceae</taxon>
        <taxon>Bifidobacterium</taxon>
    </lineage>
</organism>
<dbReference type="AlphaFoldDB" id="A0A6I1GSI7"/>
<protein>
    <submittedName>
        <fullName evidence="4">Serpin</fullName>
    </submittedName>
</protein>
<dbReference type="InterPro" id="IPR036186">
    <property type="entry name" value="Serpin_sf"/>
</dbReference>
<dbReference type="InterPro" id="IPR042178">
    <property type="entry name" value="Serpin_sf_1"/>
</dbReference>
<dbReference type="RefSeq" id="WP_152233702.1">
    <property type="nucleotide sequence ID" value="NZ_JBHSKZ010000002.1"/>
</dbReference>
<feature type="domain" description="Serpin" evidence="3">
    <location>
        <begin position="54"/>
        <end position="408"/>
    </location>
</feature>
<feature type="region of interest" description="Disordered" evidence="2">
    <location>
        <begin position="1"/>
        <end position="37"/>
    </location>
</feature>
<dbReference type="InterPro" id="IPR042185">
    <property type="entry name" value="Serpin_sf_2"/>
</dbReference>
<dbReference type="Gene3D" id="2.30.39.10">
    <property type="entry name" value="Alpha-1-antitrypsin, domain 1"/>
    <property type="match status" value="1"/>
</dbReference>
<evidence type="ECO:0000256" key="1">
    <source>
        <dbReference type="RuleBase" id="RU000411"/>
    </source>
</evidence>
<gene>
    <name evidence="4" type="ORF">F7D09_0324</name>
</gene>
<sequence length="415" mass="45932">MQDDENETLFDDDDDDWTDDDWCSTFEYDEDTPPAPEAPECVTEAIRRFAHASAPMFLTVDGNVNYSPASLWTALALVATGAAGETRRELESMLGSADIGADDLGLFRDALNATRIHQIADSLWVHDGIALHEDWLDGMRRCAAEVFGHEPFDQSTGRRMSDWIDAHTHGMLKPEIDTNPDDVLVLIDALVSNGRWLCTFDEQLTCPEMFHGVRGDTPTPMMHDVSTVTGYLRGDGWTKATLPFSGYSGGVSVILPDDSMCLDRLLHDRLLLEDALDAPAESSWRRLVDLSMPRFITDSTFDAASLRMRLSAMGITRAFDPDLADFSDMSDNPLHIGQVIQETRMEVTEEGAKAAAYTMIRVLAAGAPPEPDTTVTVRVDRPFIYTLYANLPGSSHTIPLFLGILRDPESPETEL</sequence>
<evidence type="ECO:0000256" key="2">
    <source>
        <dbReference type="SAM" id="MobiDB-lite"/>
    </source>
</evidence>
<dbReference type="PROSITE" id="PS00284">
    <property type="entry name" value="SERPIN"/>
    <property type="match status" value="1"/>
</dbReference>
<comment type="caution">
    <text evidence="4">The sequence shown here is derived from an EMBL/GenBank/DDBJ whole genome shotgun (WGS) entry which is preliminary data.</text>
</comment>
<dbReference type="EMBL" id="WBVT01000003">
    <property type="protein sequence ID" value="KAB7791158.1"/>
    <property type="molecule type" value="Genomic_DNA"/>
</dbReference>
<dbReference type="InterPro" id="IPR000215">
    <property type="entry name" value="Serpin_fam"/>
</dbReference>
<reference evidence="4 5" key="1">
    <citation type="submission" date="2019-09" db="EMBL/GenBank/DDBJ databases">
        <title>Characterization of the phylogenetic diversity of two novel species belonging to the genus Bifidobacterium: Bifidobacterium cebidarum sp. nov. and Bifidobacterium leontopitheci sp. nov.</title>
        <authorList>
            <person name="Lugli G.A."/>
            <person name="Duranti S."/>
            <person name="Milani C."/>
            <person name="Turroni F."/>
            <person name="Ventura M."/>
        </authorList>
    </citation>
    <scope>NUCLEOTIDE SEQUENCE [LARGE SCALE GENOMIC DNA]</scope>
    <source>
        <strain evidence="4 5">LMG 31471</strain>
    </source>
</reference>
<dbReference type="SMART" id="SM00093">
    <property type="entry name" value="SERPIN"/>
    <property type="match status" value="1"/>
</dbReference>
<evidence type="ECO:0000313" key="5">
    <source>
        <dbReference type="Proteomes" id="UP000441772"/>
    </source>
</evidence>
<accession>A0A6I1GSI7</accession>
<dbReference type="Proteomes" id="UP000441772">
    <property type="component" value="Unassembled WGS sequence"/>
</dbReference>
<dbReference type="InterPro" id="IPR023795">
    <property type="entry name" value="Serpin_CS"/>
</dbReference>
<dbReference type="InterPro" id="IPR023796">
    <property type="entry name" value="Serpin_dom"/>
</dbReference>
<dbReference type="SUPFAM" id="SSF56574">
    <property type="entry name" value="Serpins"/>
    <property type="match status" value="1"/>
</dbReference>
<dbReference type="PANTHER" id="PTHR11461">
    <property type="entry name" value="SERINE PROTEASE INHIBITOR, SERPIN"/>
    <property type="match status" value="1"/>
</dbReference>
<dbReference type="GO" id="GO:0005615">
    <property type="term" value="C:extracellular space"/>
    <property type="evidence" value="ECO:0007669"/>
    <property type="project" value="InterPro"/>
</dbReference>
<dbReference type="GO" id="GO:0004867">
    <property type="term" value="F:serine-type endopeptidase inhibitor activity"/>
    <property type="evidence" value="ECO:0007669"/>
    <property type="project" value="InterPro"/>
</dbReference>
<keyword evidence="5" id="KW-1185">Reference proteome</keyword>
<evidence type="ECO:0000313" key="4">
    <source>
        <dbReference type="EMBL" id="KAB7791158.1"/>
    </source>
</evidence>
<name>A0A6I1GSI7_9BIFI</name>
<feature type="compositionally biased region" description="Acidic residues" evidence="2">
    <location>
        <begin position="1"/>
        <end position="32"/>
    </location>
</feature>
<evidence type="ECO:0000259" key="3">
    <source>
        <dbReference type="SMART" id="SM00093"/>
    </source>
</evidence>
<dbReference type="Pfam" id="PF00079">
    <property type="entry name" value="Serpin"/>
    <property type="match status" value="1"/>
</dbReference>
<dbReference type="PANTHER" id="PTHR11461:SF211">
    <property type="entry name" value="GH10112P-RELATED"/>
    <property type="match status" value="1"/>
</dbReference>
<comment type="similarity">
    <text evidence="1">Belongs to the serpin family.</text>
</comment>